<dbReference type="Pfam" id="PF01261">
    <property type="entry name" value="AP_endonuc_2"/>
    <property type="match status" value="1"/>
</dbReference>
<dbReference type="SUPFAM" id="SSF52540">
    <property type="entry name" value="P-loop containing nucleoside triphosphate hydrolases"/>
    <property type="match status" value="1"/>
</dbReference>
<evidence type="ECO:0000256" key="1">
    <source>
        <dbReference type="ARBA" id="ARBA00022723"/>
    </source>
</evidence>
<dbReference type="Gene3D" id="3.40.50.300">
    <property type="entry name" value="P-loop containing nucleotide triphosphate hydrolases"/>
    <property type="match status" value="1"/>
</dbReference>
<feature type="region of interest" description="Disordered" evidence="3">
    <location>
        <begin position="15"/>
        <end position="59"/>
    </location>
</feature>
<dbReference type="Pfam" id="PF00004">
    <property type="entry name" value="AAA"/>
    <property type="match status" value="1"/>
</dbReference>
<accession>A0A9Q8SV14</accession>
<reference evidence="5" key="1">
    <citation type="journal article" date="2021" name="Mol. Plant Microbe Interact.">
        <title>Complete Genome Sequence of the Plant-Pathogenic Fungus Colletotrichum lupini.</title>
        <authorList>
            <person name="Baroncelli R."/>
            <person name="Pensec F."/>
            <person name="Da Lio D."/>
            <person name="Boufleur T."/>
            <person name="Vicente I."/>
            <person name="Sarrocco S."/>
            <person name="Picot A."/>
            <person name="Baraldi E."/>
            <person name="Sukno S."/>
            <person name="Thon M."/>
            <person name="Le Floch G."/>
        </authorList>
    </citation>
    <scope>NUCLEOTIDE SEQUENCE</scope>
    <source>
        <strain evidence="5">IMI 504893</strain>
    </source>
</reference>
<evidence type="ECO:0000256" key="2">
    <source>
        <dbReference type="ARBA" id="ARBA00023242"/>
    </source>
</evidence>
<sequence>MSAIATITDIETAMPAHELPVNGSASEKPNISETEATGINDISPQDTIEETEPPRKPSKIRYTASCYNHNGQNFDYSQDEPFPSQVPPHDEKAKPVIEVVTNMNVGLKGDIKQPIERNHENGIIKKETMSDKAIRGIGSSRIIVHSPYLSELIRDAVDYYPGQNLTGETITIHEPCGVLLHNWEKLGQIYASREDSPELVTDGQQTKLEHLGVLLEYLNPIVKSKLEPMQRRLGQDSPTTTWDDLWYLLRPGTQSYCKWDHQWIGCIVEDAKKCAPDAEDNLPERWKVKIWFLAMHWSYGTLVTVTNTIDISKFEGEKKVEHLDVFPEKYSKGERKKEFESRGDQICDMLWRGYQYAHYDGELMSKKRKKYKGKIILNAYGDQNYPTFDEDEWSFDLVSEPAPDQARPTNGPSGVLQPLWLDPTKDSRDPVTAAHKFITCPVVPGFTLPAKTWVSAHVGSIQDLVQEEVPEAIVSGEKLKIIKALAERQLTAKPWSADYIKNKGEGVVILLHGPPGVGKTYTVESIAMRKRQPLISLTISDLRTQDASVEEELTRWFKMADKWRAILLIDECDVFLERREKKDIERNAIVSAFLRKIEYFGGLLFLTTNRVGHIDDAFMSRVHAVIGFDPLDGARREKIWDSLLAKLNRERKGAIRISNGAKKFLKTPEVLEYTDWNGREIRNAFQTAIALAEYEAKDASDYDQTQEIIVEAEHFKEVMAMNKSFRSYMDSIKLSTEGERAYSAAKLDQTCDPRSRQVQILSLVISHYSSNNFGLAIITNSGFLCNFTGSNCGLWHMEALSVTALPGLAGIDINLVAEVGNLGGKDLSRPRSDTHNTSNMAEYLSAQDTAMRLLEKFGCRAAWQLSLYYIPPLTHFPITLYFEYCETLRGIYLIDQSGFYGCLHRINYSMFLRACYQGKDDDGLSPTTSRRTKRNKADATEESDEGKTARGKVRLRVTRACNECRRRKDRCDGIRPSCNSCLSIGRSCSYGPAKKRGLRTGYVRALELLLGMIVITIDDADDWLAAILDGEERRPKFGLQDLSLLISSKTDVTDTLAESWRTSTTSKTVERLLSVDEPAESLEDGEAFKKFESGIREATKLAAKFSADQIPNVDNGPDMVTPAYTNASQPDYSPTGTITLSKQDIDSTLSLYSHQPTFPQNASVMPQVPTPQRHSSPPQIPPNWAQLLDVYFANTHSWLPVVQKHDLMRLVYLKANNDEDANTSNAIIHSGDPCFLWTVMAYSLRQSGSLELSKAFLESATDILAKDNGKYEIGHIRAILIVALIRLEEQDIGAAWLAIGQATYSATMSFLTVISDGPLQKDEGTRRTLMCVFVLDTLIASLAKSRPYLDSSDAQRFGLLVTESMEEWEPWHSKDLDDQAQPPSHTPGLTLSTFNSFFLLVSILNDIVRLEMRRDNIGRYYHIIRDFEEWRKRRLPDYGNQHDVANTPQDTNLRLACASISETLTTQGQRLEGTPYGVPSKGSPEMLVQEQSLLQLLDTTKTFRMPPTSIAFLNSLEAAYEYRMNSTQGLGGSLGDLQSLKTALADAQKRISRRHSPPTTSRSEIAESEPAVMEAIAESTSAHQSDLRQFQPEAQVSFSELMDTATENIGGELFMSLADLDSADWSANPPEFMQHLGVVGDMATDIQSFFDQEPGFEHIWSCYGACSPRRYPISRLKAQPSPSPRPTMTAFRPAILSASLGRAWIHDFDKKATEAAKYGFEGIEIFYEDLEYVAKKLHDIDQPTPEHLLSAAEHICKVLEELKITIIGLQPFLFYEGLLDRDQHARLIEKIKLWFKLAKTLGTNTIQIPANFLPADQLTGDMDVIVADLVELADLGLKQDPPIRFAYESLCWSTHVDTWEKSWEVATRVDRPNFGLCLDTFNIAGRVWGDPASPSGKTPNADADLKASMERLAQSVDLEKVFYIQVVDAERMEQPLVKGHPFHVDGNPSRMMWSRNARTYMYETDRGAYLPVEEVARTLIEELGYKGWVSMELFSRTMAGEHKEVPEEHARRGIEAWKKLVKRFNLN</sequence>
<dbReference type="CDD" id="cd12148">
    <property type="entry name" value="fungal_TF_MHR"/>
    <property type="match status" value="1"/>
</dbReference>
<dbReference type="PROSITE" id="PS50048">
    <property type="entry name" value="ZN2_CY6_FUNGAL_2"/>
    <property type="match status" value="1"/>
</dbReference>
<dbReference type="Pfam" id="PF00172">
    <property type="entry name" value="Zn_clus"/>
    <property type="match status" value="1"/>
</dbReference>
<dbReference type="GO" id="GO:0008270">
    <property type="term" value="F:zinc ion binding"/>
    <property type="evidence" value="ECO:0007669"/>
    <property type="project" value="InterPro"/>
</dbReference>
<keyword evidence="6" id="KW-1185">Reference proteome</keyword>
<feature type="region of interest" description="Disordered" evidence="3">
    <location>
        <begin position="1548"/>
        <end position="1568"/>
    </location>
</feature>
<dbReference type="GeneID" id="73343218"/>
<dbReference type="RefSeq" id="XP_049145352.1">
    <property type="nucleotide sequence ID" value="XM_049288208.1"/>
</dbReference>
<dbReference type="PROSITE" id="PS00463">
    <property type="entry name" value="ZN2_CY6_FUNGAL_1"/>
    <property type="match status" value="1"/>
</dbReference>
<dbReference type="InterPro" id="IPR036864">
    <property type="entry name" value="Zn2-C6_fun-type_DNA-bd_sf"/>
</dbReference>
<dbReference type="InterPro" id="IPR036237">
    <property type="entry name" value="Xyl_isomerase-like_sf"/>
</dbReference>
<dbReference type="InterPro" id="IPR003959">
    <property type="entry name" value="ATPase_AAA_core"/>
</dbReference>
<organism evidence="5 6">
    <name type="scientific">Colletotrichum lupini</name>
    <dbReference type="NCBI Taxonomy" id="145971"/>
    <lineage>
        <taxon>Eukaryota</taxon>
        <taxon>Fungi</taxon>
        <taxon>Dikarya</taxon>
        <taxon>Ascomycota</taxon>
        <taxon>Pezizomycotina</taxon>
        <taxon>Sordariomycetes</taxon>
        <taxon>Hypocreomycetidae</taxon>
        <taxon>Glomerellales</taxon>
        <taxon>Glomerellaceae</taxon>
        <taxon>Colletotrichum</taxon>
        <taxon>Colletotrichum acutatum species complex</taxon>
    </lineage>
</organism>
<evidence type="ECO:0000313" key="6">
    <source>
        <dbReference type="Proteomes" id="UP000830671"/>
    </source>
</evidence>
<dbReference type="SUPFAM" id="SSF51658">
    <property type="entry name" value="Xylose isomerase-like"/>
    <property type="match status" value="1"/>
</dbReference>
<dbReference type="GO" id="GO:0000981">
    <property type="term" value="F:DNA-binding transcription factor activity, RNA polymerase II-specific"/>
    <property type="evidence" value="ECO:0007669"/>
    <property type="project" value="InterPro"/>
</dbReference>
<dbReference type="GO" id="GO:0005524">
    <property type="term" value="F:ATP binding"/>
    <property type="evidence" value="ECO:0007669"/>
    <property type="project" value="InterPro"/>
</dbReference>
<dbReference type="GO" id="GO:0003677">
    <property type="term" value="F:DNA binding"/>
    <property type="evidence" value="ECO:0007669"/>
    <property type="project" value="InterPro"/>
</dbReference>
<dbReference type="GO" id="GO:0006351">
    <property type="term" value="P:DNA-templated transcription"/>
    <property type="evidence" value="ECO:0007669"/>
    <property type="project" value="InterPro"/>
</dbReference>
<keyword evidence="2" id="KW-0539">Nucleus</keyword>
<evidence type="ECO:0000313" key="5">
    <source>
        <dbReference type="EMBL" id="UQC83733.1"/>
    </source>
</evidence>
<dbReference type="Proteomes" id="UP000830671">
    <property type="component" value="Chromosome 4"/>
</dbReference>
<dbReference type="EMBL" id="CP019476">
    <property type="protein sequence ID" value="UQC83733.1"/>
    <property type="molecule type" value="Genomic_DNA"/>
</dbReference>
<feature type="domain" description="Zn(2)-C6 fungal-type" evidence="4">
    <location>
        <begin position="960"/>
        <end position="990"/>
    </location>
</feature>
<dbReference type="Gene3D" id="4.10.240.10">
    <property type="entry name" value="Zn(2)-C6 fungal-type DNA-binding domain"/>
    <property type="match status" value="1"/>
</dbReference>
<gene>
    <name evidence="5" type="ORF">CLUP02_09229</name>
</gene>
<dbReference type="SUPFAM" id="SSF57701">
    <property type="entry name" value="Zn2/Cys6 DNA-binding domain"/>
    <property type="match status" value="1"/>
</dbReference>
<dbReference type="Pfam" id="PF22942">
    <property type="entry name" value="DUF7025"/>
    <property type="match status" value="1"/>
</dbReference>
<dbReference type="CDD" id="cd00067">
    <property type="entry name" value="GAL4"/>
    <property type="match status" value="1"/>
</dbReference>
<dbReference type="Pfam" id="PF23232">
    <property type="entry name" value="AAA_lid_13"/>
    <property type="match status" value="1"/>
</dbReference>
<evidence type="ECO:0000259" key="4">
    <source>
        <dbReference type="PROSITE" id="PS50048"/>
    </source>
</evidence>
<dbReference type="InterPro" id="IPR054289">
    <property type="entry name" value="DUF7025"/>
</dbReference>
<dbReference type="InterPro" id="IPR056599">
    <property type="entry name" value="AAA_lid_fung"/>
</dbReference>
<dbReference type="InterPro" id="IPR003593">
    <property type="entry name" value="AAA+_ATPase"/>
</dbReference>
<dbReference type="InterPro" id="IPR027417">
    <property type="entry name" value="P-loop_NTPase"/>
</dbReference>
<proteinExistence type="predicted"/>
<dbReference type="SMART" id="SM00066">
    <property type="entry name" value="GAL4"/>
    <property type="match status" value="1"/>
</dbReference>
<name>A0A9Q8SV14_9PEZI</name>
<dbReference type="GO" id="GO:0016887">
    <property type="term" value="F:ATP hydrolysis activity"/>
    <property type="evidence" value="ECO:0007669"/>
    <property type="project" value="InterPro"/>
</dbReference>
<dbReference type="InterPro" id="IPR001138">
    <property type="entry name" value="Zn2Cys6_DnaBD"/>
</dbReference>
<keyword evidence="1" id="KW-0479">Metal-binding</keyword>
<dbReference type="KEGG" id="clup:CLUP02_09229"/>
<evidence type="ECO:0000256" key="3">
    <source>
        <dbReference type="SAM" id="MobiDB-lite"/>
    </source>
</evidence>
<dbReference type="CDD" id="cd19481">
    <property type="entry name" value="RecA-like_protease"/>
    <property type="match status" value="1"/>
</dbReference>
<dbReference type="Pfam" id="PF04082">
    <property type="entry name" value="Fungal_trans"/>
    <property type="match status" value="1"/>
</dbReference>
<dbReference type="PANTHER" id="PTHR46411">
    <property type="entry name" value="FAMILY ATPASE, PUTATIVE-RELATED"/>
    <property type="match status" value="1"/>
</dbReference>
<dbReference type="SMART" id="SM00382">
    <property type="entry name" value="AAA"/>
    <property type="match status" value="1"/>
</dbReference>
<dbReference type="InterPro" id="IPR007219">
    <property type="entry name" value="XnlR_reg_dom"/>
</dbReference>
<dbReference type="Gene3D" id="3.20.20.150">
    <property type="entry name" value="Divalent-metal-dependent TIM barrel enzymes"/>
    <property type="match status" value="1"/>
</dbReference>
<feature type="region of interest" description="Disordered" evidence="3">
    <location>
        <begin position="922"/>
        <end position="949"/>
    </location>
</feature>
<feature type="compositionally biased region" description="Polar residues" evidence="3">
    <location>
        <begin position="23"/>
        <end position="46"/>
    </location>
</feature>
<dbReference type="InterPro" id="IPR013022">
    <property type="entry name" value="Xyl_isomerase-like_TIM-brl"/>
</dbReference>
<protein>
    <recommendedName>
        <fullName evidence="4">Zn(2)-C6 fungal-type domain-containing protein</fullName>
    </recommendedName>
</protein>
<dbReference type="PANTHER" id="PTHR46411:SF4">
    <property type="entry name" value="AAA+ ATPASE DOMAIN-CONTAINING PROTEIN"/>
    <property type="match status" value="1"/>
</dbReference>